<dbReference type="Gene3D" id="3.40.50.300">
    <property type="entry name" value="P-loop containing nucleotide triphosphate hydrolases"/>
    <property type="match status" value="1"/>
</dbReference>
<dbReference type="Pfam" id="PF03237">
    <property type="entry name" value="Terminase_6N"/>
    <property type="match status" value="1"/>
</dbReference>
<name>A0A6J5LS74_9CAUD</name>
<dbReference type="EMBL" id="LR796311">
    <property type="protein sequence ID" value="CAB4136023.1"/>
    <property type="molecule type" value="Genomic_DNA"/>
</dbReference>
<dbReference type="InterPro" id="IPR027417">
    <property type="entry name" value="P-loop_NTPase"/>
</dbReference>
<evidence type="ECO:0000313" key="2">
    <source>
        <dbReference type="EMBL" id="CAB4150196.1"/>
    </source>
</evidence>
<dbReference type="EMBL" id="LR796538">
    <property type="protein sequence ID" value="CAB4150196.1"/>
    <property type="molecule type" value="Genomic_DNA"/>
</dbReference>
<reference evidence="1" key="1">
    <citation type="submission" date="2020-04" db="EMBL/GenBank/DDBJ databases">
        <authorList>
            <person name="Chiriac C."/>
            <person name="Salcher M."/>
            <person name="Ghai R."/>
            <person name="Kavagutti S V."/>
        </authorList>
    </citation>
    <scope>NUCLEOTIDE SEQUENCE</scope>
</reference>
<proteinExistence type="predicted"/>
<protein>
    <submittedName>
        <fullName evidence="1">Terminase-like family</fullName>
    </submittedName>
</protein>
<sequence length="530" mass="60749">MARSEASDYILPVYKDRALKHLVELAGGKKYIKHLDADQLRSMKVARDKLAYDMQFNAIKWFKPFEYQKKFFDTGANFTRRGMIAANRAGKTIASTYETAYHLTGIYPKDWKGKRWDKPIIAMAAGESWEQVAKTLQSKLLGCDDIKQAYKLGSGSIPRDKIDEKSIRTDGANVLAIEVWHISGGKSKLYFSNYTQQVRHLQGFELDLVVLDEQPPDETFSELVVRTAARDGQVICSFTPLKGLSGLVRKFWDNVEGYCHVRVTWDDIPYENEWGEVFFSKKEREQLARDFMPWERECRMNGIPLVGKGVVFPLLKWPTYKATDIELRTNDKLERLVSFDLGIKNDPTVISFFFRDPVEEKIYLHRQITVDKGETPDEYVHYLLDRESRNVPIALPHDATLAGRYTLTEQSVREVFEDSYNLNCIPGAILNPPNDQGKVTNHKAYGINIMRMGMERGTFLINESCVQFLDEARNYAIDENGKFTDPDDHIDSARIGILALIQGHGESVVSRSNNFTFRRITPLEGKAQRI</sequence>
<organism evidence="1">
    <name type="scientific">uncultured Caudovirales phage</name>
    <dbReference type="NCBI Taxonomy" id="2100421"/>
    <lineage>
        <taxon>Viruses</taxon>
        <taxon>Duplodnaviria</taxon>
        <taxon>Heunggongvirae</taxon>
        <taxon>Uroviricota</taxon>
        <taxon>Caudoviricetes</taxon>
        <taxon>Peduoviridae</taxon>
        <taxon>Maltschvirus</taxon>
        <taxon>Maltschvirus maltsch</taxon>
    </lineage>
</organism>
<evidence type="ECO:0000313" key="1">
    <source>
        <dbReference type="EMBL" id="CAB4136023.1"/>
    </source>
</evidence>
<gene>
    <name evidence="1" type="ORF">UFOVP294_5</name>
    <name evidence="2" type="ORF">UFOVP566_5</name>
</gene>
<accession>A0A6J5LS74</accession>
<dbReference type="Gene3D" id="3.30.420.280">
    <property type="match status" value="1"/>
</dbReference>